<sequence>MTLEDKTIYERVQLIYARNEKQIINLRLQKNAQLSKEDVMNDMLVSKLDISSEANTCNDLVVKVGEKLKYFEIEKDGQYIGFATEMFTPSVFDAWFLLTMLKNSAIDFNFAAEVGAGKKEAEAITRIFETEIKNSARIDRWEEGRDAFVEHVRFFTARNLPVSAVLPAFPCKSFNLEKVQSPKPDMGEELAIRRILEFVLKVNQIYEPGMHFYIVSDGHVFSDCVNVDDDVVDEFTEELKKIYHRVRPEGFNHLFFKGLNECFESRTKGDIAKVLLDIQVDHYLPTKLDRETEVNRKILMLGCDDSADLIKEQIRTPGHPRLYLFRGFNKFMQEDLANTPIAQEVSSKKFKKTVAGVAYEMIRRNDAYSNLVELVFPFHLRLSIHAHHNAGPKYGIRLFNPQLCRTVNHDQDEEDRLLHIPTPWHNAVFKVSDEPKIIVANSKLCQMYDEDNNYTGGWNDNQRCYVYVRVNGYKA</sequence>
<dbReference type="EMBL" id="ML004429">
    <property type="protein sequence ID" value="RKP32771.1"/>
    <property type="molecule type" value="Genomic_DNA"/>
</dbReference>
<dbReference type="Proteomes" id="UP000268321">
    <property type="component" value="Unassembled WGS sequence"/>
</dbReference>
<dbReference type="AlphaFoldDB" id="A0A4P9ZK21"/>
<accession>A0A4P9ZK21</accession>
<organism evidence="1 2">
    <name type="scientific">Metschnikowia bicuspidata</name>
    <dbReference type="NCBI Taxonomy" id="27322"/>
    <lineage>
        <taxon>Eukaryota</taxon>
        <taxon>Fungi</taxon>
        <taxon>Dikarya</taxon>
        <taxon>Ascomycota</taxon>
        <taxon>Saccharomycotina</taxon>
        <taxon>Pichiomycetes</taxon>
        <taxon>Metschnikowiaceae</taxon>
        <taxon>Metschnikowia</taxon>
    </lineage>
</organism>
<protein>
    <recommendedName>
        <fullName evidence="3">Pyoverdine/dityrosine biosynthesis protein</fullName>
    </recommendedName>
</protein>
<name>A0A4P9ZK21_9ASCO</name>
<evidence type="ECO:0000313" key="1">
    <source>
        <dbReference type="EMBL" id="RKP32771.1"/>
    </source>
</evidence>
<dbReference type="InterPro" id="IPR007817">
    <property type="entry name" value="Isocyanide_synthase_DIT1"/>
</dbReference>
<dbReference type="PANTHER" id="PTHR37285:SF5">
    <property type="entry name" value="SPORE WALL MATURATION PROTEIN DIT1"/>
    <property type="match status" value="1"/>
</dbReference>
<gene>
    <name evidence="1" type="ORF">METBISCDRAFT_21040</name>
</gene>
<dbReference type="Pfam" id="PF05141">
    <property type="entry name" value="DIT1_PvcA"/>
    <property type="match status" value="1"/>
</dbReference>
<evidence type="ECO:0008006" key="3">
    <source>
        <dbReference type="Google" id="ProtNLM"/>
    </source>
</evidence>
<evidence type="ECO:0000313" key="2">
    <source>
        <dbReference type="Proteomes" id="UP000268321"/>
    </source>
</evidence>
<dbReference type="OrthoDB" id="429813at2759"/>
<proteinExistence type="predicted"/>
<reference evidence="2" key="1">
    <citation type="journal article" date="2018" name="Nat. Microbiol.">
        <title>Leveraging single-cell genomics to expand the fungal tree of life.</title>
        <authorList>
            <person name="Ahrendt S.R."/>
            <person name="Quandt C.A."/>
            <person name="Ciobanu D."/>
            <person name="Clum A."/>
            <person name="Salamov A."/>
            <person name="Andreopoulos B."/>
            <person name="Cheng J.F."/>
            <person name="Woyke T."/>
            <person name="Pelin A."/>
            <person name="Henrissat B."/>
            <person name="Reynolds N.K."/>
            <person name="Benny G.L."/>
            <person name="Smith M.E."/>
            <person name="James T.Y."/>
            <person name="Grigoriev I.V."/>
        </authorList>
    </citation>
    <scope>NUCLEOTIDE SEQUENCE [LARGE SCALE GENOMIC DNA]</scope>
    <source>
        <strain evidence="2">Baker2002</strain>
    </source>
</reference>
<dbReference type="PANTHER" id="PTHR37285">
    <property type="entry name" value="SPORE WALL MATURATION PROTEIN DIT1"/>
    <property type="match status" value="1"/>
</dbReference>
<keyword evidence="2" id="KW-1185">Reference proteome</keyword>